<feature type="transmembrane region" description="Helical" evidence="1">
    <location>
        <begin position="44"/>
        <end position="65"/>
    </location>
</feature>
<feature type="transmembrane region" description="Helical" evidence="1">
    <location>
        <begin position="12"/>
        <end position="32"/>
    </location>
</feature>
<gene>
    <name evidence="2" type="ORF">SAJA_14970</name>
</gene>
<organism evidence="2 3">
    <name type="scientific">Salinisphaera japonica YTM-1</name>
    <dbReference type="NCBI Taxonomy" id="1209778"/>
    <lineage>
        <taxon>Bacteria</taxon>
        <taxon>Pseudomonadati</taxon>
        <taxon>Pseudomonadota</taxon>
        <taxon>Gammaproteobacteria</taxon>
        <taxon>Salinisphaerales</taxon>
        <taxon>Salinisphaeraceae</taxon>
        <taxon>Salinisphaera</taxon>
    </lineage>
</organism>
<dbReference type="AlphaFoldDB" id="A0A423PE53"/>
<evidence type="ECO:0000313" key="2">
    <source>
        <dbReference type="EMBL" id="ROO23855.1"/>
    </source>
</evidence>
<dbReference type="InParanoid" id="A0A423PE53"/>
<dbReference type="RefSeq" id="WP_123659427.1">
    <property type="nucleotide sequence ID" value="NZ_AYKG01000069.1"/>
</dbReference>
<name>A0A423PE53_9GAMM</name>
<protein>
    <submittedName>
        <fullName evidence="2">Uncharacterized protein</fullName>
    </submittedName>
</protein>
<comment type="caution">
    <text evidence="2">The sequence shown here is derived from an EMBL/GenBank/DDBJ whole genome shotgun (WGS) entry which is preliminary data.</text>
</comment>
<keyword evidence="3" id="KW-1185">Reference proteome</keyword>
<proteinExistence type="predicted"/>
<accession>A0A423PE53</accession>
<keyword evidence="1" id="KW-0812">Transmembrane</keyword>
<keyword evidence="1" id="KW-1133">Transmembrane helix</keyword>
<dbReference type="Proteomes" id="UP000285310">
    <property type="component" value="Unassembled WGS sequence"/>
</dbReference>
<keyword evidence="1" id="KW-0472">Membrane</keyword>
<reference evidence="2 3" key="1">
    <citation type="submission" date="2013-10" db="EMBL/GenBank/DDBJ databases">
        <title>Salinisphaera japonica YTM-1 Genome Sequencing.</title>
        <authorList>
            <person name="Lai Q."/>
            <person name="Li C."/>
            <person name="Shao Z."/>
        </authorList>
    </citation>
    <scope>NUCLEOTIDE SEQUENCE [LARGE SCALE GENOMIC DNA]</scope>
    <source>
        <strain evidence="2 3">YTM-1</strain>
    </source>
</reference>
<dbReference type="EMBL" id="AYKG01000069">
    <property type="protein sequence ID" value="ROO23855.1"/>
    <property type="molecule type" value="Genomic_DNA"/>
</dbReference>
<evidence type="ECO:0000313" key="3">
    <source>
        <dbReference type="Proteomes" id="UP000285310"/>
    </source>
</evidence>
<sequence length="84" mass="9433">MKLERIKEEIATLRAALILDAASGISIAGWLFSNYDTTDSARLWTAIYALLIVIVAGSVVIRFLFRGLQKLENSDDLDPDRRNH</sequence>
<evidence type="ECO:0000256" key="1">
    <source>
        <dbReference type="SAM" id="Phobius"/>
    </source>
</evidence>